<reference evidence="3 4" key="1">
    <citation type="journal article" date="2015" name="Genome Biol. Evol.">
        <title>Functionally Structured Genomes in Lactobacillus kunkeei Colonizing the Honey Crop and Food Products of Honeybees and Stingless Bees.</title>
        <authorList>
            <person name="Tamarit D."/>
            <person name="Ellegaard K.M."/>
            <person name="Wikander J."/>
            <person name="Olofsson T."/>
            <person name="Vasquez A."/>
            <person name="Andersson S.G."/>
        </authorList>
    </citation>
    <scope>NUCLEOTIDE SEQUENCE [LARGE SCALE GENOMIC DNA]</scope>
    <source>
        <strain evidence="3 4">LAla</strain>
    </source>
</reference>
<feature type="region of interest" description="Disordered" evidence="1">
    <location>
        <begin position="31"/>
        <end position="50"/>
    </location>
</feature>
<feature type="non-terminal residue" evidence="3">
    <location>
        <position position="1"/>
    </location>
</feature>
<accession>A0A0M9DDF0</accession>
<dbReference type="EMBL" id="JXCZ01000044">
    <property type="protein sequence ID" value="KOY78369.1"/>
    <property type="molecule type" value="Genomic_DNA"/>
</dbReference>
<gene>
    <name evidence="3" type="ORF">RZ72_02340</name>
</gene>
<evidence type="ECO:0000313" key="4">
    <source>
        <dbReference type="Proteomes" id="UP000037749"/>
    </source>
</evidence>
<comment type="caution">
    <text evidence="3">The sequence shown here is derived from an EMBL/GenBank/DDBJ whole genome shotgun (WGS) entry which is preliminary data.</text>
</comment>
<dbReference type="RefSeq" id="WP_155451919.1">
    <property type="nucleotide sequence ID" value="NZ_JXCZ01000044.1"/>
</dbReference>
<evidence type="ECO:0000256" key="1">
    <source>
        <dbReference type="SAM" id="MobiDB-lite"/>
    </source>
</evidence>
<feature type="compositionally biased region" description="Basic and acidic residues" evidence="1">
    <location>
        <begin position="313"/>
        <end position="337"/>
    </location>
</feature>
<protein>
    <submittedName>
        <fullName evidence="3">Putative extracellular matrix binding protein Epf</fullName>
    </submittedName>
</protein>
<feature type="domain" description="DUF1542" evidence="2">
    <location>
        <begin position="289"/>
        <end position="357"/>
    </location>
</feature>
<feature type="non-terminal residue" evidence="3">
    <location>
        <position position="464"/>
    </location>
</feature>
<feature type="region of interest" description="Disordered" evidence="1">
    <location>
        <begin position="442"/>
        <end position="464"/>
    </location>
</feature>
<feature type="domain" description="DUF1542" evidence="2">
    <location>
        <begin position="208"/>
        <end position="277"/>
    </location>
</feature>
<evidence type="ECO:0000313" key="3">
    <source>
        <dbReference type="EMBL" id="KOY78369.1"/>
    </source>
</evidence>
<feature type="compositionally biased region" description="Basic residues" evidence="1">
    <location>
        <begin position="442"/>
        <end position="457"/>
    </location>
</feature>
<feature type="domain" description="DUF1542" evidence="2">
    <location>
        <begin position="46"/>
        <end position="115"/>
    </location>
</feature>
<dbReference type="InterPro" id="IPR011439">
    <property type="entry name" value="DUF1542"/>
</dbReference>
<dbReference type="Proteomes" id="UP000037749">
    <property type="component" value="Unassembled WGS sequence"/>
</dbReference>
<organism evidence="3 4">
    <name type="scientific">Apilactobacillus kunkeei</name>
    <dbReference type="NCBI Taxonomy" id="148814"/>
    <lineage>
        <taxon>Bacteria</taxon>
        <taxon>Bacillati</taxon>
        <taxon>Bacillota</taxon>
        <taxon>Bacilli</taxon>
        <taxon>Lactobacillales</taxon>
        <taxon>Lactobacillaceae</taxon>
        <taxon>Apilactobacillus</taxon>
    </lineage>
</organism>
<dbReference type="Pfam" id="PF07564">
    <property type="entry name" value="DUF1542"/>
    <property type="match status" value="3"/>
</dbReference>
<evidence type="ECO:0000259" key="2">
    <source>
        <dbReference type="Pfam" id="PF07564"/>
    </source>
</evidence>
<feature type="region of interest" description="Disordered" evidence="1">
    <location>
        <begin position="313"/>
        <end position="343"/>
    </location>
</feature>
<proteinExistence type="predicted"/>
<sequence>VDADKAAGEKAIDAATNADAINQAVADGTSKIQNDYKPGQSLDDQKSAAKANLDKVAEDTKAKINGDATLTTAEKAAQSAAVDADKAASEKAIDAASNADAINQAVADGTSKIQNDYKPGQSLDSQKAAAKANLDKVAEDTKAKINDDATLTSAEKAVQSAAVDADKAASEKAIDAASNADAINESVADGTSKIQNDYKPGQSLDSQKAAAKANLDKVAEDTKAKINGDATLTTAEKAAQSAAVDADKAASEKAIDAASNADAVNQVVADGTTKIQNDYKPGQSLGDQKAAAKANLDAEATKVKDAIAHDDTLTSAEKAEQEKDVDAAKNFDQDKIDNGNSADEINAAYDQGIKDIDGQRKPGKSLDDQKAAAKANLYAEAVKVKKAIENDKTLTKADKARQVKNVNRVKAEEQAKIDRENNADGIAKAYQQGVVKIKAQHVKKHNNAGKPKKKFTPRRVYMVK</sequence>
<dbReference type="AlphaFoldDB" id="A0A0M9DDF0"/>
<name>A0A0M9DDF0_9LACO</name>